<dbReference type="OrthoDB" id="5772611at2"/>
<dbReference type="AlphaFoldDB" id="L0GXW2"/>
<dbReference type="eggNOG" id="ENOG50336MD">
    <property type="taxonomic scope" value="Bacteria"/>
</dbReference>
<evidence type="ECO:0000313" key="2">
    <source>
        <dbReference type="Proteomes" id="UP000010816"/>
    </source>
</evidence>
<dbReference type="Proteomes" id="UP000010816">
    <property type="component" value="Chromosome"/>
</dbReference>
<dbReference type="Pfam" id="PF26373">
    <property type="entry name" value="MamC"/>
    <property type="match status" value="1"/>
</dbReference>
<reference evidence="1 2" key="1">
    <citation type="submission" date="2011-09" db="EMBL/GenBank/DDBJ databases">
        <title>Complete sequence of chromosome of Thioflavicoccus mobilis 8321.</title>
        <authorList>
            <consortium name="US DOE Joint Genome Institute"/>
            <person name="Lucas S."/>
            <person name="Han J."/>
            <person name="Lapidus A."/>
            <person name="Cheng J.-F."/>
            <person name="Goodwin L."/>
            <person name="Pitluck S."/>
            <person name="Peters L."/>
            <person name="Ovchinnikova G."/>
            <person name="Lu M."/>
            <person name="Detter J.C."/>
            <person name="Han C."/>
            <person name="Tapia R."/>
            <person name="Land M."/>
            <person name="Hauser L."/>
            <person name="Kyrpides N."/>
            <person name="Ivanova N."/>
            <person name="Pagani I."/>
            <person name="Vogl K."/>
            <person name="Liu Z."/>
            <person name="Imhoff J."/>
            <person name="Thiel V."/>
            <person name="Frigaard N.-U."/>
            <person name="Bryant D."/>
            <person name="Woyke T."/>
        </authorList>
    </citation>
    <scope>NUCLEOTIDE SEQUENCE [LARGE SCALE GENOMIC DNA]</scope>
    <source>
        <strain evidence="1 2">8321</strain>
    </source>
</reference>
<protein>
    <submittedName>
        <fullName evidence="1">Uncharacterized protein</fullName>
    </submittedName>
</protein>
<dbReference type="HOGENOM" id="CLU_162744_0_0_6"/>
<organism evidence="1 2">
    <name type="scientific">Thioflavicoccus mobilis 8321</name>
    <dbReference type="NCBI Taxonomy" id="765912"/>
    <lineage>
        <taxon>Bacteria</taxon>
        <taxon>Pseudomonadati</taxon>
        <taxon>Pseudomonadota</taxon>
        <taxon>Gammaproteobacteria</taxon>
        <taxon>Chromatiales</taxon>
        <taxon>Chromatiaceae</taxon>
        <taxon>Thioflavicoccus</taxon>
    </lineage>
</organism>
<evidence type="ECO:0000313" key="1">
    <source>
        <dbReference type="EMBL" id="AGA91593.1"/>
    </source>
</evidence>
<dbReference type="STRING" id="765912.Thimo_2896"/>
<dbReference type="EMBL" id="CP003051">
    <property type="protein sequence ID" value="AGA91593.1"/>
    <property type="molecule type" value="Genomic_DNA"/>
</dbReference>
<keyword evidence="2" id="KW-1185">Reference proteome</keyword>
<proteinExistence type="predicted"/>
<dbReference type="RefSeq" id="WP_015281724.1">
    <property type="nucleotide sequence ID" value="NC_019940.1"/>
</dbReference>
<name>L0GXW2_9GAMM</name>
<dbReference type="InterPro" id="IPR058956">
    <property type="entry name" value="MamC"/>
</dbReference>
<dbReference type="KEGG" id="tmb:Thimo_2896"/>
<accession>L0GXW2</accession>
<gene>
    <name evidence="1" type="ORF">Thimo_2896</name>
</gene>
<sequence>MSDRYDTLLYPSAGAPPYPPDTLCSSLTRLAALGALVAGSAAAATNLNRAQAQEIEPGEAFAATARSAAVGAIATALGGALAGTVAEQGLLRLGLMFAVGTGTAYALDRWSYVSTEDEHE</sequence>